<evidence type="ECO:0000256" key="3">
    <source>
        <dbReference type="RuleBase" id="RU000363"/>
    </source>
</evidence>
<dbReference type="CDD" id="cd05233">
    <property type="entry name" value="SDR_c"/>
    <property type="match status" value="1"/>
</dbReference>
<gene>
    <name evidence="4" type="primary">fabG_10</name>
    <name evidence="4" type="ORF">Poly30_52460</name>
</gene>
<proteinExistence type="inferred from homology"/>
<dbReference type="Pfam" id="PF00106">
    <property type="entry name" value="adh_short"/>
    <property type="match status" value="1"/>
</dbReference>
<dbReference type="RefSeq" id="WP_145204484.1">
    <property type="nucleotide sequence ID" value="NZ_CP036434.1"/>
</dbReference>
<evidence type="ECO:0000313" key="4">
    <source>
        <dbReference type="EMBL" id="QDV09687.1"/>
    </source>
</evidence>
<name>A0A518F022_9BACT</name>
<keyword evidence="5" id="KW-1185">Reference proteome</keyword>
<dbReference type="AlphaFoldDB" id="A0A518F022"/>
<dbReference type="PANTHER" id="PTHR44196:SF1">
    <property type="entry name" value="DEHYDROGENASE_REDUCTASE SDR FAMILY MEMBER 7B"/>
    <property type="match status" value="1"/>
</dbReference>
<sequence length="230" mass="24099">MSDPIRIFITGGTQGIGRAIALRFAREGAMVAIAARTSADLDAVVAEIEAAGGSGEACQANLRDHGSLEAAVFRAVDFFEGRIDVVVNNAGVVEFSDFEEVTIEAWERFLAVNMTGPYLVLAEAMPALRESSRAHVFNIGAQLAANPMKGAALLAATKAGVAGLGRALHADLADDGIRITTVLPGPTDTPGLAPWKDRFASEKIATPEAVADAIWDAYHAETAPLELSID</sequence>
<reference evidence="4 5" key="1">
    <citation type="submission" date="2019-02" db="EMBL/GenBank/DDBJ databases">
        <title>Deep-cultivation of Planctomycetes and their phenomic and genomic characterization uncovers novel biology.</title>
        <authorList>
            <person name="Wiegand S."/>
            <person name="Jogler M."/>
            <person name="Boedeker C."/>
            <person name="Pinto D."/>
            <person name="Vollmers J."/>
            <person name="Rivas-Marin E."/>
            <person name="Kohn T."/>
            <person name="Peeters S.H."/>
            <person name="Heuer A."/>
            <person name="Rast P."/>
            <person name="Oberbeckmann S."/>
            <person name="Bunk B."/>
            <person name="Jeske O."/>
            <person name="Meyerdierks A."/>
            <person name="Storesund J.E."/>
            <person name="Kallscheuer N."/>
            <person name="Luecker S."/>
            <person name="Lage O.M."/>
            <person name="Pohl T."/>
            <person name="Merkel B.J."/>
            <person name="Hornburger P."/>
            <person name="Mueller R.-W."/>
            <person name="Bruemmer F."/>
            <person name="Labrenz M."/>
            <person name="Spormann A.M."/>
            <person name="Op den Camp H."/>
            <person name="Overmann J."/>
            <person name="Amann R."/>
            <person name="Jetten M.S.M."/>
            <person name="Mascher T."/>
            <person name="Medema M.H."/>
            <person name="Devos D.P."/>
            <person name="Kaster A.-K."/>
            <person name="Ovreas L."/>
            <person name="Rohde M."/>
            <person name="Galperin M.Y."/>
            <person name="Jogler C."/>
        </authorList>
    </citation>
    <scope>NUCLEOTIDE SEQUENCE [LARGE SCALE GENOMIC DNA]</scope>
    <source>
        <strain evidence="4 5">Poly30</strain>
    </source>
</reference>
<dbReference type="PANTHER" id="PTHR44196">
    <property type="entry name" value="DEHYDROGENASE/REDUCTASE SDR FAMILY MEMBER 7B"/>
    <property type="match status" value="1"/>
</dbReference>
<dbReference type="GO" id="GO:0004316">
    <property type="term" value="F:3-oxoacyl-[acyl-carrier-protein] reductase (NADPH) activity"/>
    <property type="evidence" value="ECO:0007669"/>
    <property type="project" value="UniProtKB-EC"/>
</dbReference>
<keyword evidence="2 4" id="KW-0560">Oxidoreductase</keyword>
<dbReference type="EC" id="1.1.1.100" evidence="4"/>
<dbReference type="Proteomes" id="UP000320390">
    <property type="component" value="Chromosome"/>
</dbReference>
<evidence type="ECO:0000256" key="2">
    <source>
        <dbReference type="ARBA" id="ARBA00023002"/>
    </source>
</evidence>
<dbReference type="OrthoDB" id="9775296at2"/>
<dbReference type="InterPro" id="IPR036291">
    <property type="entry name" value="NAD(P)-bd_dom_sf"/>
</dbReference>
<evidence type="ECO:0000313" key="5">
    <source>
        <dbReference type="Proteomes" id="UP000320390"/>
    </source>
</evidence>
<accession>A0A518F022</accession>
<organism evidence="4 5">
    <name type="scientific">Saltatorellus ferox</name>
    <dbReference type="NCBI Taxonomy" id="2528018"/>
    <lineage>
        <taxon>Bacteria</taxon>
        <taxon>Pseudomonadati</taxon>
        <taxon>Planctomycetota</taxon>
        <taxon>Planctomycetia</taxon>
        <taxon>Planctomycetia incertae sedis</taxon>
        <taxon>Saltatorellus</taxon>
    </lineage>
</organism>
<dbReference type="InterPro" id="IPR002347">
    <property type="entry name" value="SDR_fam"/>
</dbReference>
<dbReference type="EMBL" id="CP036434">
    <property type="protein sequence ID" value="QDV09687.1"/>
    <property type="molecule type" value="Genomic_DNA"/>
</dbReference>
<comment type="similarity">
    <text evidence="1 3">Belongs to the short-chain dehydrogenases/reductases (SDR) family.</text>
</comment>
<evidence type="ECO:0000256" key="1">
    <source>
        <dbReference type="ARBA" id="ARBA00006484"/>
    </source>
</evidence>
<dbReference type="SUPFAM" id="SSF51735">
    <property type="entry name" value="NAD(P)-binding Rossmann-fold domains"/>
    <property type="match status" value="1"/>
</dbReference>
<dbReference type="PRINTS" id="PR00080">
    <property type="entry name" value="SDRFAMILY"/>
</dbReference>
<dbReference type="GO" id="GO:0016020">
    <property type="term" value="C:membrane"/>
    <property type="evidence" value="ECO:0007669"/>
    <property type="project" value="TreeGrafter"/>
</dbReference>
<dbReference type="Gene3D" id="3.40.50.720">
    <property type="entry name" value="NAD(P)-binding Rossmann-like Domain"/>
    <property type="match status" value="1"/>
</dbReference>
<dbReference type="PRINTS" id="PR00081">
    <property type="entry name" value="GDHRDH"/>
</dbReference>
<protein>
    <submittedName>
        <fullName evidence="4">3-oxoacyl-[acyl-carrier-protein] reductase FabG</fullName>
        <ecNumber evidence="4">1.1.1.100</ecNumber>
    </submittedName>
</protein>